<feature type="region of interest" description="Disordered" evidence="1">
    <location>
        <begin position="26"/>
        <end position="48"/>
    </location>
</feature>
<protein>
    <submittedName>
        <fullName evidence="2">Uncharacterized protein</fullName>
    </submittedName>
</protein>
<evidence type="ECO:0000313" key="3">
    <source>
        <dbReference type="Proteomes" id="UP000000311"/>
    </source>
</evidence>
<proteinExistence type="predicted"/>
<organism evidence="3">
    <name type="scientific">Camponotus floridanus</name>
    <name type="common">Florida carpenter ant</name>
    <dbReference type="NCBI Taxonomy" id="104421"/>
    <lineage>
        <taxon>Eukaryota</taxon>
        <taxon>Metazoa</taxon>
        <taxon>Ecdysozoa</taxon>
        <taxon>Arthropoda</taxon>
        <taxon>Hexapoda</taxon>
        <taxon>Insecta</taxon>
        <taxon>Pterygota</taxon>
        <taxon>Neoptera</taxon>
        <taxon>Endopterygota</taxon>
        <taxon>Hymenoptera</taxon>
        <taxon>Apocrita</taxon>
        <taxon>Aculeata</taxon>
        <taxon>Formicoidea</taxon>
        <taxon>Formicidae</taxon>
        <taxon>Formicinae</taxon>
        <taxon>Camponotus</taxon>
    </lineage>
</organism>
<keyword evidence="3" id="KW-1185">Reference proteome</keyword>
<dbReference type="Proteomes" id="UP000000311">
    <property type="component" value="Unassembled WGS sequence"/>
</dbReference>
<sequence length="93" mass="10260">MILSGTLDTKPSIELVAVAIAKSFTTRNAKQKNDRGNGGSFTRPNPSTRECRNIEVTRVCGKCKKEKRVGTGFRERGETGEERIGCSRSSRLK</sequence>
<name>E2ANX2_CAMFO</name>
<dbReference type="AlphaFoldDB" id="E2ANX2"/>
<feature type="region of interest" description="Disordered" evidence="1">
    <location>
        <begin position="74"/>
        <end position="93"/>
    </location>
</feature>
<reference evidence="2 3" key="1">
    <citation type="journal article" date="2010" name="Science">
        <title>Genomic comparison of the ants Camponotus floridanus and Harpegnathos saltator.</title>
        <authorList>
            <person name="Bonasio R."/>
            <person name="Zhang G."/>
            <person name="Ye C."/>
            <person name="Mutti N.S."/>
            <person name="Fang X."/>
            <person name="Qin N."/>
            <person name="Donahue G."/>
            <person name="Yang P."/>
            <person name="Li Q."/>
            <person name="Li C."/>
            <person name="Zhang P."/>
            <person name="Huang Z."/>
            <person name="Berger S.L."/>
            <person name="Reinberg D."/>
            <person name="Wang J."/>
            <person name="Liebig J."/>
        </authorList>
    </citation>
    <scope>NUCLEOTIDE SEQUENCE [LARGE SCALE GENOMIC DNA]</scope>
    <source>
        <strain evidence="3">C129</strain>
    </source>
</reference>
<gene>
    <name evidence="2" type="ORF">EAG_03574</name>
</gene>
<evidence type="ECO:0000313" key="2">
    <source>
        <dbReference type="EMBL" id="EFN64804.1"/>
    </source>
</evidence>
<dbReference type="EMBL" id="GL441439">
    <property type="protein sequence ID" value="EFN64804.1"/>
    <property type="molecule type" value="Genomic_DNA"/>
</dbReference>
<evidence type="ECO:0000256" key="1">
    <source>
        <dbReference type="SAM" id="MobiDB-lite"/>
    </source>
</evidence>
<feature type="compositionally biased region" description="Basic and acidic residues" evidence="1">
    <location>
        <begin position="74"/>
        <end position="85"/>
    </location>
</feature>
<dbReference type="InParanoid" id="E2ANX2"/>
<accession>E2ANX2</accession>